<organism evidence="1 2">
    <name type="scientific">Ziziphus jujuba var. spinosa</name>
    <dbReference type="NCBI Taxonomy" id="714518"/>
    <lineage>
        <taxon>Eukaryota</taxon>
        <taxon>Viridiplantae</taxon>
        <taxon>Streptophyta</taxon>
        <taxon>Embryophyta</taxon>
        <taxon>Tracheophyta</taxon>
        <taxon>Spermatophyta</taxon>
        <taxon>Magnoliopsida</taxon>
        <taxon>eudicotyledons</taxon>
        <taxon>Gunneridae</taxon>
        <taxon>Pentapetalae</taxon>
        <taxon>rosids</taxon>
        <taxon>fabids</taxon>
        <taxon>Rosales</taxon>
        <taxon>Rhamnaceae</taxon>
        <taxon>Paliureae</taxon>
        <taxon>Ziziphus</taxon>
    </lineage>
</organism>
<gene>
    <name evidence="1" type="ORF">FEM48_Zijuj05G0085200</name>
</gene>
<comment type="caution">
    <text evidence="1">The sequence shown here is derived from an EMBL/GenBank/DDBJ whole genome shotgun (WGS) entry which is preliminary data.</text>
</comment>
<dbReference type="Proteomes" id="UP000813462">
    <property type="component" value="Unassembled WGS sequence"/>
</dbReference>
<reference evidence="1" key="1">
    <citation type="journal article" date="2021" name="Front. Plant Sci.">
        <title>Chromosome-Scale Genome Assembly for Chinese Sour Jujube and Insights Into Its Genome Evolution and Domestication Signature.</title>
        <authorList>
            <person name="Shen L.-Y."/>
            <person name="Luo H."/>
            <person name="Wang X.-L."/>
            <person name="Wang X.-M."/>
            <person name="Qiu X.-J."/>
            <person name="Liu H."/>
            <person name="Zhou S.-S."/>
            <person name="Jia K.-H."/>
            <person name="Nie S."/>
            <person name="Bao Y.-T."/>
            <person name="Zhang R.-G."/>
            <person name="Yun Q.-Z."/>
            <person name="Chai Y.-H."/>
            <person name="Lu J.-Y."/>
            <person name="Li Y."/>
            <person name="Zhao S.-W."/>
            <person name="Mao J.-F."/>
            <person name="Jia S.-G."/>
            <person name="Mao Y.-M."/>
        </authorList>
    </citation>
    <scope>NUCLEOTIDE SEQUENCE</scope>
    <source>
        <strain evidence="1">AT0</strain>
        <tissue evidence="1">Leaf</tissue>
    </source>
</reference>
<proteinExistence type="predicted"/>
<evidence type="ECO:0000313" key="1">
    <source>
        <dbReference type="EMBL" id="KAH7528562.1"/>
    </source>
</evidence>
<protein>
    <submittedName>
        <fullName evidence="1">Uncharacterized protein</fullName>
    </submittedName>
</protein>
<dbReference type="AlphaFoldDB" id="A0A978VDX3"/>
<name>A0A978VDX3_ZIZJJ</name>
<sequence length="142" mass="16012">MGHAATSAHPQATSRNAIADKFSKALSGAQRVKPASDLSAFLRNSAPVDNLITHHHGFITKNDDGSDSEEKRVKKLQRRCRDVFHRLERNKSCEGCICKDRHRHRHRSAIPQRKRADITNSATRNANPNLDPQLMLFTSTTY</sequence>
<accession>A0A978VDX3</accession>
<evidence type="ECO:0000313" key="2">
    <source>
        <dbReference type="Proteomes" id="UP000813462"/>
    </source>
</evidence>
<dbReference type="EMBL" id="JAEACU010000005">
    <property type="protein sequence ID" value="KAH7528562.1"/>
    <property type="molecule type" value="Genomic_DNA"/>
</dbReference>